<sequence length="46" mass="5721">MFESDFDRLSYYYKCKWAREPQLRQYVSFGVITPEEYEKIVGQKYE</sequence>
<name>A0A4Y6UPJ1_SACBS</name>
<gene>
    <name evidence="1" type="ORF">FFV09_00980</name>
</gene>
<protein>
    <submittedName>
        <fullName evidence="1">XkdX family protein</fullName>
    </submittedName>
</protein>
<reference evidence="1 2" key="1">
    <citation type="submission" date="2019-06" db="EMBL/GenBank/DDBJ databases">
        <title>Saccharibacillus brassicae sp. nov., an endophytic bacterium isolated from Chinese cabbage seeds (Brassica pekinensis).</title>
        <authorList>
            <person name="Jiang L."/>
            <person name="Lee J."/>
            <person name="Kim S.W."/>
        </authorList>
    </citation>
    <scope>NUCLEOTIDE SEQUENCE [LARGE SCALE GENOMIC DNA]</scope>
    <source>
        <strain evidence="2">KCTC 43072 / ATSA2</strain>
    </source>
</reference>
<evidence type="ECO:0000313" key="1">
    <source>
        <dbReference type="EMBL" id="QDH19552.1"/>
    </source>
</evidence>
<dbReference type="Proteomes" id="UP000316968">
    <property type="component" value="Chromosome"/>
</dbReference>
<dbReference type="OrthoDB" id="2662405at2"/>
<evidence type="ECO:0000313" key="2">
    <source>
        <dbReference type="Proteomes" id="UP000316968"/>
    </source>
</evidence>
<dbReference type="Pfam" id="PF09693">
    <property type="entry name" value="Phage_XkdX"/>
    <property type="match status" value="1"/>
</dbReference>
<keyword evidence="2" id="KW-1185">Reference proteome</keyword>
<dbReference type="RefSeq" id="WP_141445941.1">
    <property type="nucleotide sequence ID" value="NZ_CP041217.1"/>
</dbReference>
<proteinExistence type="predicted"/>
<dbReference type="EMBL" id="CP041217">
    <property type="protein sequence ID" value="QDH19552.1"/>
    <property type="molecule type" value="Genomic_DNA"/>
</dbReference>
<dbReference type="KEGG" id="saca:FFV09_00980"/>
<accession>A0A4Y6UPJ1</accession>
<organism evidence="1 2">
    <name type="scientific">Saccharibacillus brassicae</name>
    <dbReference type="NCBI Taxonomy" id="2583377"/>
    <lineage>
        <taxon>Bacteria</taxon>
        <taxon>Bacillati</taxon>
        <taxon>Bacillota</taxon>
        <taxon>Bacilli</taxon>
        <taxon>Bacillales</taxon>
        <taxon>Paenibacillaceae</taxon>
        <taxon>Saccharibacillus</taxon>
    </lineage>
</organism>
<dbReference type="InterPro" id="IPR010022">
    <property type="entry name" value="XkdX"/>
</dbReference>
<dbReference type="AlphaFoldDB" id="A0A4Y6UPJ1"/>